<evidence type="ECO:0000256" key="8">
    <source>
        <dbReference type="ARBA" id="ARBA00023209"/>
    </source>
</evidence>
<gene>
    <name evidence="14" type="ORF">BN1204_008830</name>
</gene>
<dbReference type="PANTHER" id="PTHR14269:SF62">
    <property type="entry name" value="CDP-DIACYLGLYCEROL--GLYCEROL-3-PHOSPHATE 3-PHOSPHATIDYLTRANSFERASE 1, CHLOROPLASTIC"/>
    <property type="match status" value="1"/>
</dbReference>
<dbReference type="InterPro" id="IPR048254">
    <property type="entry name" value="CDP_ALCOHOL_P_TRANSF_CS"/>
</dbReference>
<feature type="compositionally biased region" description="Basic and acidic residues" evidence="11">
    <location>
        <begin position="105"/>
        <end position="136"/>
    </location>
</feature>
<evidence type="ECO:0000256" key="12">
    <source>
        <dbReference type="SAM" id="Phobius"/>
    </source>
</evidence>
<evidence type="ECO:0000256" key="2">
    <source>
        <dbReference type="ARBA" id="ARBA00022516"/>
    </source>
</evidence>
<evidence type="ECO:0000256" key="1">
    <source>
        <dbReference type="ARBA" id="ARBA00004141"/>
    </source>
</evidence>
<comment type="subcellular location">
    <subcellularLocation>
        <location evidence="1">Membrane</location>
        <topology evidence="1">Multi-pass membrane protein</topology>
    </subcellularLocation>
</comment>
<feature type="compositionally biased region" description="Basic and acidic residues" evidence="11">
    <location>
        <begin position="326"/>
        <end position="338"/>
    </location>
</feature>
<dbReference type="InterPro" id="IPR043130">
    <property type="entry name" value="CDP-OH_PTrfase_TM_dom"/>
</dbReference>
<name>A0A0F7U9G6_NEOCL</name>
<feature type="compositionally biased region" description="Low complexity" evidence="11">
    <location>
        <begin position="304"/>
        <end position="323"/>
    </location>
</feature>
<evidence type="ECO:0000256" key="13">
    <source>
        <dbReference type="SAM" id="SignalP"/>
    </source>
</evidence>
<feature type="compositionally biased region" description="Basic and acidic residues" evidence="11">
    <location>
        <begin position="249"/>
        <end position="296"/>
    </location>
</feature>
<feature type="region of interest" description="Disordered" evidence="11">
    <location>
        <begin position="657"/>
        <end position="677"/>
    </location>
</feature>
<dbReference type="PANTHER" id="PTHR14269">
    <property type="entry name" value="CDP-DIACYLGLYCEROL--GLYCEROL-3-PHOSPHATE 3-PHOSPHATIDYLTRANSFERASE-RELATED"/>
    <property type="match status" value="1"/>
</dbReference>
<comment type="similarity">
    <text evidence="10">Belongs to the CDP-alcohol phosphatidyltransferase class-I family.</text>
</comment>
<dbReference type="InterPro" id="IPR050324">
    <property type="entry name" value="CDP-alcohol_PTase-I"/>
</dbReference>
<accession>A0A0F7U9G6</accession>
<sequence length="953" mass="101891">MAALFVAALLLLASASPAPLRSPSSVSHSPASSSGFPLRAPSLLVLVQARPLVVAEAPAALRPLGASARAAAASHAGSSFLGRPARRAVPSRLVPAPWPALPLPPERRREEEQKRAERAESKEANTEEKRETRAGERAPCGDAGPAFLSPFSAFPRTRRDTPSPRRLGSSIARLGENETLRSRVHGSTDGRDGTRRGRLSDASVWSLGAARGDWTRGAQRITRSEERTARPLQLSLRIETLPIRQTAEEELRKEEEQGRKDGTLAEKENRGEAGRREENAGKRDGRGRCFEERSETRPPLLAIAGEAMSASGDSGSSASPVSARTETQHEEKACEQRHGLSPSASAFSCSSDQDSAAASFASSRNSPRLSLPTSWLQVWRDHLRLGEGACVRSWLKARIPTALSSLRVGASVALFFSLFFPRHIVPSSLRRTQRFSASRSSPCASWTGAEDRSSPHTAEDIQAYSSWGAFSSALAPFVATSAVLSSVLSSANEVALRAVGRVPFATFVSSKTSPGTVLPSPLFSSLLFIAASLTDLLDGYLARRWEACSSLGALLDALADKLLVTAALGGVCTLAVPPFASLLGPPAVAIFMRELAVQGLRLHLEKMDRGEEGAVQWLGKVKTAVQMGAVSLLLLLLPLYTGSRPLFEGAGEETRAAAGARGFQAPGRAGDTDETERSMKRFRAYARKSRHVASPDVENVETKEGESRHTLLGRCLSLVRLVRRSGQSPRTGTRTWAAPSAPRPQTSESFPQRLENLLCRAGQAPAFPSGGFARWTTRLRLGDKGAASLARARDVLLGGCKRAFGALCTPADPALEAQTVPRRPTVDVVCRLSRNTIDAVHAWSARTVRQVAALGFESLESVRRNLQCTFSANSRPTLLTHAVLGLWAAAGLAVASGCMYTWAAFGGERAKDSKDEEGGDGLASHAVETQRGGPQEESQGPRGVDHSEQTRVG</sequence>
<evidence type="ECO:0000256" key="6">
    <source>
        <dbReference type="ARBA" id="ARBA00023098"/>
    </source>
</evidence>
<feature type="compositionally biased region" description="Basic and acidic residues" evidence="11">
    <location>
        <begin position="943"/>
        <end position="953"/>
    </location>
</feature>
<keyword evidence="6" id="KW-0443">Lipid metabolism</keyword>
<dbReference type="EMBL" id="LN714477">
    <property type="protein sequence ID" value="CEL65022.1"/>
    <property type="molecule type" value="Genomic_DNA"/>
</dbReference>
<keyword evidence="8" id="KW-0594">Phospholipid biosynthesis</keyword>
<dbReference type="GO" id="GO:0046474">
    <property type="term" value="P:glycerophospholipid biosynthetic process"/>
    <property type="evidence" value="ECO:0007669"/>
    <property type="project" value="TreeGrafter"/>
</dbReference>
<evidence type="ECO:0000256" key="10">
    <source>
        <dbReference type="RuleBase" id="RU003750"/>
    </source>
</evidence>
<keyword evidence="7 12" id="KW-0472">Membrane</keyword>
<dbReference type="PROSITE" id="PS00379">
    <property type="entry name" value="CDP_ALCOHOL_P_TRANSF"/>
    <property type="match status" value="1"/>
</dbReference>
<keyword evidence="13" id="KW-0732">Signal</keyword>
<dbReference type="GO" id="GO:0016020">
    <property type="term" value="C:membrane"/>
    <property type="evidence" value="ECO:0007669"/>
    <property type="project" value="UniProtKB-SubCell"/>
</dbReference>
<feature type="region of interest" description="Disordered" evidence="11">
    <location>
        <begin position="93"/>
        <end position="197"/>
    </location>
</feature>
<evidence type="ECO:0000256" key="11">
    <source>
        <dbReference type="SAM" id="MobiDB-lite"/>
    </source>
</evidence>
<evidence type="ECO:0000256" key="7">
    <source>
        <dbReference type="ARBA" id="ARBA00023136"/>
    </source>
</evidence>
<protein>
    <submittedName>
        <fullName evidence="14">CDP-alcohol phosphatidyltransferase domain-containing protein, putative</fullName>
    </submittedName>
</protein>
<keyword evidence="4 12" id="KW-0812">Transmembrane</keyword>
<keyword evidence="3 10" id="KW-0808">Transferase</keyword>
<evidence type="ECO:0000256" key="5">
    <source>
        <dbReference type="ARBA" id="ARBA00022989"/>
    </source>
</evidence>
<keyword evidence="2" id="KW-0444">Lipid biosynthesis</keyword>
<evidence type="ECO:0000256" key="3">
    <source>
        <dbReference type="ARBA" id="ARBA00022679"/>
    </source>
</evidence>
<keyword evidence="5 12" id="KW-1133">Transmembrane helix</keyword>
<dbReference type="GO" id="GO:0016780">
    <property type="term" value="F:phosphotransferase activity, for other substituted phosphate groups"/>
    <property type="evidence" value="ECO:0007669"/>
    <property type="project" value="InterPro"/>
</dbReference>
<feature type="chain" id="PRO_5002523034" evidence="13">
    <location>
        <begin position="18"/>
        <end position="953"/>
    </location>
</feature>
<keyword evidence="9" id="KW-1208">Phospholipid metabolism</keyword>
<feature type="transmembrane region" description="Helical" evidence="12">
    <location>
        <begin position="884"/>
        <end position="905"/>
    </location>
</feature>
<dbReference type="AlphaFoldDB" id="A0A0F7U9G6"/>
<evidence type="ECO:0000256" key="4">
    <source>
        <dbReference type="ARBA" id="ARBA00022692"/>
    </source>
</evidence>
<feature type="region of interest" description="Disordered" evidence="11">
    <location>
        <begin position="725"/>
        <end position="748"/>
    </location>
</feature>
<dbReference type="InterPro" id="IPR000462">
    <property type="entry name" value="CDP-OH_P_trans"/>
</dbReference>
<evidence type="ECO:0000256" key="9">
    <source>
        <dbReference type="ARBA" id="ARBA00023264"/>
    </source>
</evidence>
<feature type="compositionally biased region" description="Basic and acidic residues" evidence="11">
    <location>
        <begin position="175"/>
        <end position="197"/>
    </location>
</feature>
<evidence type="ECO:0000313" key="14">
    <source>
        <dbReference type="EMBL" id="CEL65022.1"/>
    </source>
</evidence>
<proteinExistence type="inferred from homology"/>
<reference evidence="14" key="1">
    <citation type="journal article" date="2015" name="PLoS ONE">
        <title>Comprehensive Evaluation of Toxoplasma gondii VEG and Neospora caninum LIV Genomes with Tachyzoite Stage Transcriptome and Proteome Defines Novel Transcript Features.</title>
        <authorList>
            <person name="Ramaprasad A."/>
            <person name="Mourier T."/>
            <person name="Naeem R."/>
            <person name="Malas T.B."/>
            <person name="Moussa E."/>
            <person name="Panigrahi A."/>
            <person name="Vermont S.J."/>
            <person name="Otto T.D."/>
            <person name="Wastling J."/>
            <person name="Pain A."/>
        </authorList>
    </citation>
    <scope>NUCLEOTIDE SEQUENCE</scope>
    <source>
        <strain evidence="14">Liverpool</strain>
    </source>
</reference>
<dbReference type="Gene3D" id="1.20.120.1760">
    <property type="match status" value="1"/>
</dbReference>
<feature type="signal peptide" evidence="13">
    <location>
        <begin position="1"/>
        <end position="17"/>
    </location>
</feature>
<dbReference type="Pfam" id="PF01066">
    <property type="entry name" value="CDP-OH_P_transf"/>
    <property type="match status" value="1"/>
</dbReference>
<feature type="region of interest" description="Disordered" evidence="11">
    <location>
        <begin position="909"/>
        <end position="953"/>
    </location>
</feature>
<feature type="region of interest" description="Disordered" evidence="11">
    <location>
        <begin position="249"/>
        <end position="338"/>
    </location>
</feature>
<organism evidence="14">
    <name type="scientific">Neospora caninum (strain Liverpool)</name>
    <dbReference type="NCBI Taxonomy" id="572307"/>
    <lineage>
        <taxon>Eukaryota</taxon>
        <taxon>Sar</taxon>
        <taxon>Alveolata</taxon>
        <taxon>Apicomplexa</taxon>
        <taxon>Conoidasida</taxon>
        <taxon>Coccidia</taxon>
        <taxon>Eucoccidiorida</taxon>
        <taxon>Eimeriorina</taxon>
        <taxon>Sarcocystidae</taxon>
        <taxon>Neospora</taxon>
    </lineage>
</organism>